<keyword evidence="2" id="KW-1185">Reference proteome</keyword>
<protein>
    <submittedName>
        <fullName evidence="1">Uncharacterized protein</fullName>
    </submittedName>
</protein>
<evidence type="ECO:0000313" key="2">
    <source>
        <dbReference type="Proteomes" id="UP000887013"/>
    </source>
</evidence>
<gene>
    <name evidence="1" type="ORF">NPIL_143881</name>
</gene>
<evidence type="ECO:0000313" key="1">
    <source>
        <dbReference type="EMBL" id="GFS71064.1"/>
    </source>
</evidence>
<sequence length="120" mass="13319">MGKLNRVTRYLGLNDAVLSYRQHSPCLASANNDLETCLLRSVLAIARLNSEEEANDGGGEEAANDMILILCRFQVIFRSCLINAVDEKCGNETAKYLDTLFNILLEELIEAKCIHVVMQG</sequence>
<dbReference type="AlphaFoldDB" id="A0A8X6MPI1"/>
<proteinExistence type="predicted"/>
<comment type="caution">
    <text evidence="1">The sequence shown here is derived from an EMBL/GenBank/DDBJ whole genome shotgun (WGS) entry which is preliminary data.</text>
</comment>
<name>A0A8X6MPI1_NEPPI</name>
<reference evidence="1" key="1">
    <citation type="submission" date="2020-08" db="EMBL/GenBank/DDBJ databases">
        <title>Multicomponent nature underlies the extraordinary mechanical properties of spider dragline silk.</title>
        <authorList>
            <person name="Kono N."/>
            <person name="Nakamura H."/>
            <person name="Mori M."/>
            <person name="Yoshida Y."/>
            <person name="Ohtoshi R."/>
            <person name="Malay A.D."/>
            <person name="Moran D.A.P."/>
            <person name="Tomita M."/>
            <person name="Numata K."/>
            <person name="Arakawa K."/>
        </authorList>
    </citation>
    <scope>NUCLEOTIDE SEQUENCE</scope>
</reference>
<dbReference type="Proteomes" id="UP000887013">
    <property type="component" value="Unassembled WGS sequence"/>
</dbReference>
<dbReference type="EMBL" id="BMAW01000852">
    <property type="protein sequence ID" value="GFS71064.1"/>
    <property type="molecule type" value="Genomic_DNA"/>
</dbReference>
<organism evidence="1 2">
    <name type="scientific">Nephila pilipes</name>
    <name type="common">Giant wood spider</name>
    <name type="synonym">Nephila maculata</name>
    <dbReference type="NCBI Taxonomy" id="299642"/>
    <lineage>
        <taxon>Eukaryota</taxon>
        <taxon>Metazoa</taxon>
        <taxon>Ecdysozoa</taxon>
        <taxon>Arthropoda</taxon>
        <taxon>Chelicerata</taxon>
        <taxon>Arachnida</taxon>
        <taxon>Araneae</taxon>
        <taxon>Araneomorphae</taxon>
        <taxon>Entelegynae</taxon>
        <taxon>Araneoidea</taxon>
        <taxon>Nephilidae</taxon>
        <taxon>Nephila</taxon>
    </lineage>
</organism>
<accession>A0A8X6MPI1</accession>